<dbReference type="GeneID" id="80349605"/>
<dbReference type="AlphaFoldDB" id="A0A7G1KQ54"/>
<gene>
    <name evidence="2" type="ORF">NWFMUON74_51670</name>
</gene>
<evidence type="ECO:0000313" key="2">
    <source>
        <dbReference type="EMBL" id="BCK57395.1"/>
    </source>
</evidence>
<feature type="compositionally biased region" description="Basic and acidic residues" evidence="1">
    <location>
        <begin position="84"/>
        <end position="99"/>
    </location>
</feature>
<protein>
    <submittedName>
        <fullName evidence="2">Uncharacterized protein</fullName>
    </submittedName>
</protein>
<reference evidence="2 3" key="1">
    <citation type="submission" date="2020-08" db="EMBL/GenBank/DDBJ databases">
        <title>Genome Sequencing of Nocardia wallacei strain FMUON74 and assembly.</title>
        <authorList>
            <person name="Toyokawa M."/>
            <person name="Uesaka K."/>
        </authorList>
    </citation>
    <scope>NUCLEOTIDE SEQUENCE [LARGE SCALE GENOMIC DNA]</scope>
    <source>
        <strain evidence="2 3">FMUON74</strain>
    </source>
</reference>
<dbReference type="Proteomes" id="UP000516173">
    <property type="component" value="Chromosome"/>
</dbReference>
<evidence type="ECO:0000256" key="1">
    <source>
        <dbReference type="SAM" id="MobiDB-lite"/>
    </source>
</evidence>
<proteinExistence type="predicted"/>
<dbReference type="EMBL" id="AP023396">
    <property type="protein sequence ID" value="BCK57395.1"/>
    <property type="molecule type" value="Genomic_DNA"/>
</dbReference>
<dbReference type="KEGG" id="nwl:NWFMUON74_51670"/>
<evidence type="ECO:0000313" key="3">
    <source>
        <dbReference type="Proteomes" id="UP000516173"/>
    </source>
</evidence>
<dbReference type="RefSeq" id="WP_187684304.1">
    <property type="nucleotide sequence ID" value="NZ_AP023396.1"/>
</dbReference>
<accession>A0A7G1KQ54</accession>
<feature type="region of interest" description="Disordered" evidence="1">
    <location>
        <begin position="84"/>
        <end position="120"/>
    </location>
</feature>
<name>A0A7G1KQ54_9NOCA</name>
<keyword evidence="3" id="KW-1185">Reference proteome</keyword>
<organism evidence="2 3">
    <name type="scientific">Nocardia wallacei</name>
    <dbReference type="NCBI Taxonomy" id="480035"/>
    <lineage>
        <taxon>Bacteria</taxon>
        <taxon>Bacillati</taxon>
        <taxon>Actinomycetota</taxon>
        <taxon>Actinomycetes</taxon>
        <taxon>Mycobacteriales</taxon>
        <taxon>Nocardiaceae</taxon>
        <taxon>Nocardia</taxon>
    </lineage>
</organism>
<sequence length="120" mass="14020">MHREHEEAMRADFAAVIGLRRTAETPGVTGEDRHRDRDAELEISKRWLFGPHGHQWAYLKTAYADWRQHPAVMTEFLDRVEDQRAHGHDAGLSDAEHRSQYQARQLTGRERARSPIPRTR</sequence>